<keyword evidence="4" id="KW-0017">Alkaloid metabolism</keyword>
<evidence type="ECO:0000259" key="10">
    <source>
        <dbReference type="PROSITE" id="PS51387"/>
    </source>
</evidence>
<comment type="pathway">
    <text evidence="2">Alkaloid biosynthesis.</text>
</comment>
<evidence type="ECO:0000256" key="5">
    <source>
        <dbReference type="ARBA" id="ARBA00022630"/>
    </source>
</evidence>
<evidence type="ECO:0000256" key="1">
    <source>
        <dbReference type="ARBA" id="ARBA00001974"/>
    </source>
</evidence>
<dbReference type="InterPro" id="IPR016169">
    <property type="entry name" value="FAD-bd_PCMH_sub2"/>
</dbReference>
<dbReference type="InterPro" id="IPR012951">
    <property type="entry name" value="BBE"/>
</dbReference>
<dbReference type="GO" id="GO:0071949">
    <property type="term" value="F:FAD binding"/>
    <property type="evidence" value="ECO:0007669"/>
    <property type="project" value="InterPro"/>
</dbReference>
<dbReference type="InterPro" id="IPR036318">
    <property type="entry name" value="FAD-bd_PCMH-like_sf"/>
</dbReference>
<dbReference type="PANTHER" id="PTHR32448">
    <property type="entry name" value="OS08G0158400 PROTEIN"/>
    <property type="match status" value="1"/>
</dbReference>
<feature type="chain" id="PRO_5043876915" description="FAD-binding PCMH-type domain-containing protein" evidence="9">
    <location>
        <begin position="23"/>
        <end position="535"/>
    </location>
</feature>
<accession>A0AAV6WIX4</accession>
<keyword evidence="6 9" id="KW-0732">Signal</keyword>
<dbReference type="Proteomes" id="UP000826271">
    <property type="component" value="Unassembled WGS sequence"/>
</dbReference>
<evidence type="ECO:0000256" key="4">
    <source>
        <dbReference type="ARBA" id="ARBA00022589"/>
    </source>
</evidence>
<dbReference type="Pfam" id="PF08031">
    <property type="entry name" value="BBE"/>
    <property type="match status" value="1"/>
</dbReference>
<dbReference type="InterPro" id="IPR016166">
    <property type="entry name" value="FAD-bd_PCMH"/>
</dbReference>
<comment type="caution">
    <text evidence="11">The sequence shown here is derived from an EMBL/GenBank/DDBJ whole genome shotgun (WGS) entry which is preliminary data.</text>
</comment>
<evidence type="ECO:0000256" key="3">
    <source>
        <dbReference type="ARBA" id="ARBA00005466"/>
    </source>
</evidence>
<feature type="domain" description="FAD-binding PCMH-type" evidence="10">
    <location>
        <begin position="68"/>
        <end position="244"/>
    </location>
</feature>
<dbReference type="PROSITE" id="PS51387">
    <property type="entry name" value="FAD_PCMH"/>
    <property type="match status" value="1"/>
</dbReference>
<protein>
    <recommendedName>
        <fullName evidence="10">FAD-binding PCMH-type domain-containing protein</fullName>
    </recommendedName>
</protein>
<dbReference type="Gene3D" id="3.40.462.20">
    <property type="match status" value="1"/>
</dbReference>
<evidence type="ECO:0000256" key="2">
    <source>
        <dbReference type="ARBA" id="ARBA00004913"/>
    </source>
</evidence>
<dbReference type="AlphaFoldDB" id="A0AAV6WIX4"/>
<evidence type="ECO:0000256" key="7">
    <source>
        <dbReference type="ARBA" id="ARBA00022827"/>
    </source>
</evidence>
<reference evidence="11" key="1">
    <citation type="submission" date="2019-10" db="EMBL/GenBank/DDBJ databases">
        <authorList>
            <person name="Zhang R."/>
            <person name="Pan Y."/>
            <person name="Wang J."/>
            <person name="Ma R."/>
            <person name="Yu S."/>
        </authorList>
    </citation>
    <scope>NUCLEOTIDE SEQUENCE</scope>
    <source>
        <strain evidence="11">LA-IB0</strain>
        <tissue evidence="11">Leaf</tissue>
    </source>
</reference>
<dbReference type="GO" id="GO:0016491">
    <property type="term" value="F:oxidoreductase activity"/>
    <property type="evidence" value="ECO:0007669"/>
    <property type="project" value="InterPro"/>
</dbReference>
<evidence type="ECO:0000256" key="8">
    <source>
        <dbReference type="ARBA" id="ARBA00023180"/>
    </source>
</evidence>
<keyword evidence="8" id="KW-0325">Glycoprotein</keyword>
<evidence type="ECO:0000256" key="6">
    <source>
        <dbReference type="ARBA" id="ARBA00022729"/>
    </source>
</evidence>
<gene>
    <name evidence="11" type="ORF">BUALT_Bualt14G0119300</name>
</gene>
<organism evidence="11 12">
    <name type="scientific">Buddleja alternifolia</name>
    <dbReference type="NCBI Taxonomy" id="168488"/>
    <lineage>
        <taxon>Eukaryota</taxon>
        <taxon>Viridiplantae</taxon>
        <taxon>Streptophyta</taxon>
        <taxon>Embryophyta</taxon>
        <taxon>Tracheophyta</taxon>
        <taxon>Spermatophyta</taxon>
        <taxon>Magnoliopsida</taxon>
        <taxon>eudicotyledons</taxon>
        <taxon>Gunneridae</taxon>
        <taxon>Pentapetalae</taxon>
        <taxon>asterids</taxon>
        <taxon>lamiids</taxon>
        <taxon>Lamiales</taxon>
        <taxon>Scrophulariaceae</taxon>
        <taxon>Buddlejeae</taxon>
        <taxon>Buddleja</taxon>
    </lineage>
</organism>
<dbReference type="Gene3D" id="3.30.465.10">
    <property type="match status" value="1"/>
</dbReference>
<evidence type="ECO:0000313" key="12">
    <source>
        <dbReference type="Proteomes" id="UP000826271"/>
    </source>
</evidence>
<evidence type="ECO:0000313" key="11">
    <source>
        <dbReference type="EMBL" id="KAG8370461.1"/>
    </source>
</evidence>
<dbReference type="InterPro" id="IPR016167">
    <property type="entry name" value="FAD-bd_PCMH_sub1"/>
</dbReference>
<dbReference type="Pfam" id="PF01565">
    <property type="entry name" value="FAD_binding_4"/>
    <property type="match status" value="1"/>
</dbReference>
<dbReference type="Gene3D" id="3.30.43.10">
    <property type="entry name" value="Uridine Diphospho-n-acetylenolpyruvylglucosamine Reductase, domain 2"/>
    <property type="match status" value="1"/>
</dbReference>
<evidence type="ECO:0000256" key="9">
    <source>
        <dbReference type="SAM" id="SignalP"/>
    </source>
</evidence>
<proteinExistence type="inferred from homology"/>
<keyword evidence="12" id="KW-1185">Reference proteome</keyword>
<dbReference type="SUPFAM" id="SSF56176">
    <property type="entry name" value="FAD-binding/transporter-associated domain-like"/>
    <property type="match status" value="1"/>
</dbReference>
<name>A0AAV6WIX4_9LAMI</name>
<keyword evidence="5" id="KW-0285">Flavoprotein</keyword>
<dbReference type="EMBL" id="WHWC01000014">
    <property type="protein sequence ID" value="KAG8370461.1"/>
    <property type="molecule type" value="Genomic_DNA"/>
</dbReference>
<keyword evidence="7" id="KW-0274">FAD</keyword>
<comment type="cofactor">
    <cofactor evidence="1">
        <name>FAD</name>
        <dbReference type="ChEBI" id="CHEBI:57692"/>
    </cofactor>
</comment>
<dbReference type="InterPro" id="IPR006094">
    <property type="entry name" value="Oxid_FAD_bind_N"/>
</dbReference>
<feature type="signal peptide" evidence="9">
    <location>
        <begin position="1"/>
        <end position="22"/>
    </location>
</feature>
<sequence>MEFIVYALFHLFLASLFVLSNCSQHSDILSSCLIDNKVYNFSLHDIDPAFYSKFLDSSIRNLRFAGPTVPKPVAIIIPESKDQLVSSVLCCNTGSFEIRVRSGGHSYEGTSYVAYDGTPFVLIDIMNLNSVSIDLESETAWVEAGATLGQTYYAISESNKIHGFPGGACPTVGMGGHVSGGGFGSLFRKYGLAADNVVDALLIDANGRLLDKDSMGEDVFWAIRGGGGGVFGIVYAWKISFVKVPEILTGFIVSRPGTKDEVAKLVHIWQNVAPKLVDDFYLSLVAGTDTETSRISATFKGLYLGPRNIALSILENTFPELNLSAEDFKEMSWIESVLYFSGLESGSVISNLNDRYLFEAAYYKAKSDYVRFPISVTGITSAVEILEKEPKGLIILDPYGGAMTNISSESIPYPHRKGNLFMIQYVIKWNDDENEKSEDYMDWMRGFYAAMAPYVSSGPRAAYINYMDFDIGVMDFENCSRLCVDEAVENARVWGEKYFLKNYDRLVRAKTIIDPLNVFRHQQGIFPISSGKAQI</sequence>
<comment type="similarity">
    <text evidence="3">Belongs to the oxygen-dependent FAD-linked oxidoreductase family.</text>
</comment>